<sequence>MWLDQMVQAFLLVSQTGNVKHCSQVQLERMSCIEQFISEQVFKAARHGLVSDMLSVLVCIQYPFVATSGFFKFKIRIQLSLPWLYQKL</sequence>
<dbReference type="Proteomes" id="UP000298416">
    <property type="component" value="Unassembled WGS sequence"/>
</dbReference>
<dbReference type="EMBL" id="PNBA02000162">
    <property type="protein sequence ID" value="KAG6384332.1"/>
    <property type="molecule type" value="Genomic_DNA"/>
</dbReference>
<accession>A0A8X8YYL7</accession>
<gene>
    <name evidence="1" type="ORF">SASPL_155860</name>
</gene>
<evidence type="ECO:0000313" key="1">
    <source>
        <dbReference type="EMBL" id="KAG6384332.1"/>
    </source>
</evidence>
<evidence type="ECO:0000313" key="2">
    <source>
        <dbReference type="Proteomes" id="UP000298416"/>
    </source>
</evidence>
<comment type="caution">
    <text evidence="1">The sequence shown here is derived from an EMBL/GenBank/DDBJ whole genome shotgun (WGS) entry which is preliminary data.</text>
</comment>
<reference evidence="1" key="2">
    <citation type="submission" date="2020-08" db="EMBL/GenBank/DDBJ databases">
        <title>Plant Genome Project.</title>
        <authorList>
            <person name="Zhang R.-G."/>
        </authorList>
    </citation>
    <scope>NUCLEOTIDE SEQUENCE</scope>
    <source>
        <strain evidence="1">Huo1</strain>
        <tissue evidence="1">Leaf</tissue>
    </source>
</reference>
<name>A0A8X8YYL7_SALSN</name>
<organism evidence="1">
    <name type="scientific">Salvia splendens</name>
    <name type="common">Scarlet sage</name>
    <dbReference type="NCBI Taxonomy" id="180675"/>
    <lineage>
        <taxon>Eukaryota</taxon>
        <taxon>Viridiplantae</taxon>
        <taxon>Streptophyta</taxon>
        <taxon>Embryophyta</taxon>
        <taxon>Tracheophyta</taxon>
        <taxon>Spermatophyta</taxon>
        <taxon>Magnoliopsida</taxon>
        <taxon>eudicotyledons</taxon>
        <taxon>Gunneridae</taxon>
        <taxon>Pentapetalae</taxon>
        <taxon>asterids</taxon>
        <taxon>lamiids</taxon>
        <taxon>Lamiales</taxon>
        <taxon>Lamiaceae</taxon>
        <taxon>Nepetoideae</taxon>
        <taxon>Mentheae</taxon>
        <taxon>Salviinae</taxon>
        <taxon>Salvia</taxon>
        <taxon>Salvia subgen. Calosphace</taxon>
        <taxon>core Calosphace</taxon>
    </lineage>
</organism>
<proteinExistence type="predicted"/>
<keyword evidence="2" id="KW-1185">Reference proteome</keyword>
<dbReference type="AlphaFoldDB" id="A0A8X8YYL7"/>
<reference evidence="1" key="1">
    <citation type="submission" date="2018-01" db="EMBL/GenBank/DDBJ databases">
        <authorList>
            <person name="Mao J.F."/>
        </authorList>
    </citation>
    <scope>NUCLEOTIDE SEQUENCE</scope>
    <source>
        <strain evidence="1">Huo1</strain>
        <tissue evidence="1">Leaf</tissue>
    </source>
</reference>
<protein>
    <submittedName>
        <fullName evidence="1">Uncharacterized protein</fullName>
    </submittedName>
</protein>